<keyword evidence="1" id="KW-0853">WD repeat</keyword>
<dbReference type="PANTHER" id="PTHR19920">
    <property type="entry name" value="WD40 PROTEIN CIAO1"/>
    <property type="match status" value="1"/>
</dbReference>
<evidence type="ECO:0000313" key="3">
    <source>
        <dbReference type="EMBL" id="PWA63618.1"/>
    </source>
</evidence>
<keyword evidence="4" id="KW-1185">Reference proteome</keyword>
<feature type="transmembrane region" description="Helical" evidence="2">
    <location>
        <begin position="21"/>
        <end position="46"/>
    </location>
</feature>
<evidence type="ECO:0000256" key="2">
    <source>
        <dbReference type="SAM" id="Phobius"/>
    </source>
</evidence>
<gene>
    <name evidence="3" type="ORF">CTI12_AA351910</name>
</gene>
<organism evidence="3 4">
    <name type="scientific">Artemisia annua</name>
    <name type="common">Sweet wormwood</name>
    <dbReference type="NCBI Taxonomy" id="35608"/>
    <lineage>
        <taxon>Eukaryota</taxon>
        <taxon>Viridiplantae</taxon>
        <taxon>Streptophyta</taxon>
        <taxon>Embryophyta</taxon>
        <taxon>Tracheophyta</taxon>
        <taxon>Spermatophyta</taxon>
        <taxon>Magnoliopsida</taxon>
        <taxon>eudicotyledons</taxon>
        <taxon>Gunneridae</taxon>
        <taxon>Pentapetalae</taxon>
        <taxon>asterids</taxon>
        <taxon>campanulids</taxon>
        <taxon>Asterales</taxon>
        <taxon>Asteraceae</taxon>
        <taxon>Asteroideae</taxon>
        <taxon>Anthemideae</taxon>
        <taxon>Artemisiinae</taxon>
        <taxon>Artemisia</taxon>
    </lineage>
</organism>
<dbReference type="InterPro" id="IPR001680">
    <property type="entry name" value="WD40_rpt"/>
</dbReference>
<dbReference type="OrthoDB" id="284782at2759"/>
<dbReference type="InterPro" id="IPR036322">
    <property type="entry name" value="WD40_repeat_dom_sf"/>
</dbReference>
<feature type="repeat" description="WD" evidence="1">
    <location>
        <begin position="69"/>
        <end position="101"/>
    </location>
</feature>
<comment type="caution">
    <text evidence="3">The sequence shown here is derived from an EMBL/GenBank/DDBJ whole genome shotgun (WGS) entry which is preliminary data.</text>
</comment>
<dbReference type="PANTHER" id="PTHR19920:SF0">
    <property type="entry name" value="CYTOSOLIC IRON-SULFUR PROTEIN ASSEMBLY PROTEIN CIAO1-RELATED"/>
    <property type="match status" value="1"/>
</dbReference>
<accession>A0A2U1MQT0</accession>
<dbReference type="GO" id="GO:0016226">
    <property type="term" value="P:iron-sulfur cluster assembly"/>
    <property type="evidence" value="ECO:0007669"/>
    <property type="project" value="TreeGrafter"/>
</dbReference>
<keyword evidence="2" id="KW-0472">Membrane</keyword>
<evidence type="ECO:0000256" key="1">
    <source>
        <dbReference type="PROSITE-ProRule" id="PRU00221"/>
    </source>
</evidence>
<proteinExistence type="predicted"/>
<dbReference type="Proteomes" id="UP000245207">
    <property type="component" value="Unassembled WGS sequence"/>
</dbReference>
<name>A0A2U1MQT0_ARTAN</name>
<dbReference type="InterPro" id="IPR015943">
    <property type="entry name" value="WD40/YVTN_repeat-like_dom_sf"/>
</dbReference>
<dbReference type="AlphaFoldDB" id="A0A2U1MQT0"/>
<dbReference type="STRING" id="35608.A0A2U1MQT0"/>
<sequence>MGRAINKMGYHYGTNRGFPCFFVVYVLIFHRVLVLLLIRVIVLAVLQSFDATTAIWELNGDDFECVSNLEGHENEVKSMSWNTSGSLLATCSRDKCVWIWEALPGNEYDCVTVCRVQTLGESSDGHTVWALSFNGNGDKMVTCRKQISCLKILGSPLSDTGNKSNETIKRCEDCEDQA</sequence>
<dbReference type="Pfam" id="PF00400">
    <property type="entry name" value="WD40"/>
    <property type="match status" value="1"/>
</dbReference>
<dbReference type="PROSITE" id="PS50294">
    <property type="entry name" value="WD_REPEATS_REGION"/>
    <property type="match status" value="1"/>
</dbReference>
<dbReference type="PROSITE" id="PS50082">
    <property type="entry name" value="WD_REPEATS_2"/>
    <property type="match status" value="1"/>
</dbReference>
<dbReference type="EMBL" id="PKPP01004598">
    <property type="protein sequence ID" value="PWA63618.1"/>
    <property type="molecule type" value="Genomic_DNA"/>
</dbReference>
<protein>
    <submittedName>
        <fullName evidence="3">Protein CIA1</fullName>
    </submittedName>
</protein>
<dbReference type="Gene3D" id="2.130.10.10">
    <property type="entry name" value="YVTN repeat-like/Quinoprotein amine dehydrogenase"/>
    <property type="match status" value="1"/>
</dbReference>
<dbReference type="SMART" id="SM00320">
    <property type="entry name" value="WD40"/>
    <property type="match status" value="2"/>
</dbReference>
<keyword evidence="2" id="KW-1133">Transmembrane helix</keyword>
<keyword evidence="2" id="KW-0812">Transmembrane</keyword>
<dbReference type="SUPFAM" id="SSF50978">
    <property type="entry name" value="WD40 repeat-like"/>
    <property type="match status" value="1"/>
</dbReference>
<reference evidence="3 4" key="1">
    <citation type="journal article" date="2018" name="Mol. Plant">
        <title>The genome of Artemisia annua provides insight into the evolution of Asteraceae family and artemisinin biosynthesis.</title>
        <authorList>
            <person name="Shen Q."/>
            <person name="Zhang L."/>
            <person name="Liao Z."/>
            <person name="Wang S."/>
            <person name="Yan T."/>
            <person name="Shi P."/>
            <person name="Liu M."/>
            <person name="Fu X."/>
            <person name="Pan Q."/>
            <person name="Wang Y."/>
            <person name="Lv Z."/>
            <person name="Lu X."/>
            <person name="Zhang F."/>
            <person name="Jiang W."/>
            <person name="Ma Y."/>
            <person name="Chen M."/>
            <person name="Hao X."/>
            <person name="Li L."/>
            <person name="Tang Y."/>
            <person name="Lv G."/>
            <person name="Zhou Y."/>
            <person name="Sun X."/>
            <person name="Brodelius P.E."/>
            <person name="Rose J.K.C."/>
            <person name="Tang K."/>
        </authorList>
    </citation>
    <scope>NUCLEOTIDE SEQUENCE [LARGE SCALE GENOMIC DNA]</scope>
    <source>
        <strain evidence="4">cv. Huhao1</strain>
        <tissue evidence="3">Leaf</tissue>
    </source>
</reference>
<dbReference type="GO" id="GO:0097361">
    <property type="term" value="C:cytosolic [4Fe-4S] assembly targeting complex"/>
    <property type="evidence" value="ECO:0007669"/>
    <property type="project" value="TreeGrafter"/>
</dbReference>
<evidence type="ECO:0000313" key="4">
    <source>
        <dbReference type="Proteomes" id="UP000245207"/>
    </source>
</evidence>